<organism evidence="2">
    <name type="scientific">hydrothermal vent metagenome</name>
    <dbReference type="NCBI Taxonomy" id="652676"/>
    <lineage>
        <taxon>unclassified sequences</taxon>
        <taxon>metagenomes</taxon>
        <taxon>ecological metagenomes</taxon>
    </lineage>
</organism>
<evidence type="ECO:0000256" key="1">
    <source>
        <dbReference type="SAM" id="Phobius"/>
    </source>
</evidence>
<dbReference type="GO" id="GO:0022857">
    <property type="term" value="F:transmembrane transporter activity"/>
    <property type="evidence" value="ECO:0007669"/>
    <property type="project" value="InterPro"/>
</dbReference>
<keyword evidence="1" id="KW-1133">Transmembrane helix</keyword>
<feature type="transmembrane region" description="Helical" evidence="1">
    <location>
        <begin position="251"/>
        <end position="272"/>
    </location>
</feature>
<keyword evidence="1" id="KW-0472">Membrane</keyword>
<evidence type="ECO:0000313" key="2">
    <source>
        <dbReference type="EMBL" id="VAV99917.1"/>
    </source>
</evidence>
<proteinExistence type="predicted"/>
<dbReference type="AlphaFoldDB" id="A0A3B0S4X5"/>
<reference evidence="2" key="1">
    <citation type="submission" date="2018-06" db="EMBL/GenBank/DDBJ databases">
        <authorList>
            <person name="Zhirakovskaya E."/>
        </authorList>
    </citation>
    <scope>NUCLEOTIDE SEQUENCE</scope>
</reference>
<dbReference type="Pfam" id="PF07690">
    <property type="entry name" value="MFS_1"/>
    <property type="match status" value="1"/>
</dbReference>
<feature type="transmembrane region" description="Helical" evidence="1">
    <location>
        <begin position="321"/>
        <end position="347"/>
    </location>
</feature>
<feature type="transmembrane region" description="Helical" evidence="1">
    <location>
        <begin position="229"/>
        <end position="245"/>
    </location>
</feature>
<gene>
    <name evidence="2" type="ORF">MNBD_ALPHA02-2059</name>
</gene>
<dbReference type="PANTHER" id="PTHR23547:SF1">
    <property type="entry name" value="MAJOR FACILITATOR SUPERFAMILY MFS_1"/>
    <property type="match status" value="1"/>
</dbReference>
<feature type="transmembrane region" description="Helical" evidence="1">
    <location>
        <begin position="168"/>
        <end position="190"/>
    </location>
</feature>
<feature type="transmembrane region" description="Helical" evidence="1">
    <location>
        <begin position="71"/>
        <end position="90"/>
    </location>
</feature>
<feature type="transmembrane region" description="Helical" evidence="1">
    <location>
        <begin position="284"/>
        <end position="301"/>
    </location>
</feature>
<dbReference type="SUPFAM" id="SSF103473">
    <property type="entry name" value="MFS general substrate transporter"/>
    <property type="match status" value="1"/>
</dbReference>
<keyword evidence="1" id="KW-0812">Transmembrane</keyword>
<dbReference type="EMBL" id="UOED01000137">
    <property type="protein sequence ID" value="VAV99917.1"/>
    <property type="molecule type" value="Genomic_DNA"/>
</dbReference>
<protein>
    <submittedName>
        <fullName evidence="2">MFS-type efflux pump ArsJ specific for 1-arseno-3-phosphoglycerate</fullName>
    </submittedName>
</protein>
<dbReference type="NCBIfam" id="NF033734">
    <property type="entry name" value="MFS_ArsJ"/>
    <property type="match status" value="1"/>
</dbReference>
<name>A0A3B0S4X5_9ZZZZ</name>
<dbReference type="PANTHER" id="PTHR23547">
    <property type="entry name" value="MAJOR FACILITATOR SUPERFAMILY DOMAIN, GENERAL SUBSTRATE TRANSPORTER"/>
    <property type="match status" value="1"/>
</dbReference>
<dbReference type="Gene3D" id="1.20.1250.20">
    <property type="entry name" value="MFS general substrate transporter like domains"/>
    <property type="match status" value="1"/>
</dbReference>
<sequence length="417" mass="45501">MSDIRNYAAVTASYWGFTLTDGALRMLVLLHFHALGYRPLDLAFLFLLYEAMGVLTNLFGGWIGARYGLRLTLFTGLGLQVVALVLLSALPTDLTISLSVAYVMGSQALSGIAKDLTKMSSKSAVKLVVSDDNQKMLFKWVSILTGSKNTLKGAGFFLGGFLLQSLGFQWALLAMASGLSLVILACLRFLQNDLGKAKEKVKFTELFSKSREINYLSAARIFLFASRDVWFVVGLPVFLASSVGWDFNQVGAFMAIWVMGYGVVQAFVPKILHRHTGLDSAASSAKFWGVILAFIPAIIALGQSNSVRHWISGFGFEYDSVLWLIIGLIIFGVVFAINSAVHSYLIVGYADSDKASLSIGFYYMANAFGRLIGTLLSGLVYQYYGLVACLITSAIMICMALLFTLPLGGRMLKKERG</sequence>
<feature type="transmembrane region" description="Helical" evidence="1">
    <location>
        <begin position="359"/>
        <end position="377"/>
    </location>
</feature>
<dbReference type="InterPro" id="IPR047769">
    <property type="entry name" value="MFS_ArsJ"/>
</dbReference>
<feature type="transmembrane region" description="Helical" evidence="1">
    <location>
        <begin position="383"/>
        <end position="407"/>
    </location>
</feature>
<dbReference type="InterPro" id="IPR011701">
    <property type="entry name" value="MFS"/>
</dbReference>
<dbReference type="InterPro" id="IPR036259">
    <property type="entry name" value="MFS_trans_sf"/>
</dbReference>
<accession>A0A3B0S4X5</accession>
<feature type="transmembrane region" description="Helical" evidence="1">
    <location>
        <begin position="12"/>
        <end position="36"/>
    </location>
</feature>
<feature type="transmembrane region" description="Helical" evidence="1">
    <location>
        <begin position="42"/>
        <end position="64"/>
    </location>
</feature>